<dbReference type="InterPro" id="IPR001387">
    <property type="entry name" value="Cro/C1-type_HTH"/>
</dbReference>
<evidence type="ECO:0000256" key="2">
    <source>
        <dbReference type="ARBA" id="ARBA00023125"/>
    </source>
</evidence>
<dbReference type="Gene3D" id="1.10.260.40">
    <property type="entry name" value="lambda repressor-like DNA-binding domains"/>
    <property type="match status" value="1"/>
</dbReference>
<keyword evidence="3" id="KW-0804">Transcription</keyword>
<evidence type="ECO:0000256" key="3">
    <source>
        <dbReference type="ARBA" id="ARBA00023163"/>
    </source>
</evidence>
<dbReference type="InterPro" id="IPR000843">
    <property type="entry name" value="HTH_LacI"/>
</dbReference>
<dbReference type="InterPro" id="IPR046335">
    <property type="entry name" value="LacI/GalR-like_sensor"/>
</dbReference>
<dbReference type="CDD" id="cd06267">
    <property type="entry name" value="PBP1_LacI_sugar_binding-like"/>
    <property type="match status" value="1"/>
</dbReference>
<dbReference type="PROSITE" id="PS50932">
    <property type="entry name" value="HTH_LACI_2"/>
    <property type="match status" value="1"/>
</dbReference>
<dbReference type="InterPro" id="IPR028082">
    <property type="entry name" value="Peripla_BP_I"/>
</dbReference>
<dbReference type="InterPro" id="IPR001761">
    <property type="entry name" value="Peripla_BP/Lac1_sug-bd_dom"/>
</dbReference>
<evidence type="ECO:0000256" key="4">
    <source>
        <dbReference type="SAM" id="MobiDB-lite"/>
    </source>
</evidence>
<organism evidence="7 8">
    <name type="scientific">Bifidobacterium leontopitheci</name>
    <dbReference type="NCBI Taxonomy" id="2650774"/>
    <lineage>
        <taxon>Bacteria</taxon>
        <taxon>Bacillati</taxon>
        <taxon>Actinomycetota</taxon>
        <taxon>Actinomycetes</taxon>
        <taxon>Bifidobacteriales</taxon>
        <taxon>Bifidobacteriaceae</taxon>
        <taxon>Bifidobacterium</taxon>
    </lineage>
</organism>
<gene>
    <name evidence="7" type="ORF">F7D09_1129</name>
</gene>
<evidence type="ECO:0000259" key="6">
    <source>
        <dbReference type="PROSITE" id="PS50943"/>
    </source>
</evidence>
<keyword evidence="8" id="KW-1185">Reference proteome</keyword>
<dbReference type="InterPro" id="IPR010982">
    <property type="entry name" value="Lambda_DNA-bd_dom_sf"/>
</dbReference>
<evidence type="ECO:0000313" key="7">
    <source>
        <dbReference type="EMBL" id="KAB7790373.1"/>
    </source>
</evidence>
<evidence type="ECO:0000313" key="8">
    <source>
        <dbReference type="Proteomes" id="UP000441772"/>
    </source>
</evidence>
<feature type="domain" description="HTH lacI-type" evidence="5">
    <location>
        <begin position="34"/>
        <end position="88"/>
    </location>
</feature>
<feature type="region of interest" description="Disordered" evidence="4">
    <location>
        <begin position="291"/>
        <end position="326"/>
    </location>
</feature>
<dbReference type="Pfam" id="PF13377">
    <property type="entry name" value="Peripla_BP_3"/>
    <property type="match status" value="1"/>
</dbReference>
<dbReference type="Pfam" id="PF00532">
    <property type="entry name" value="Peripla_BP_1"/>
    <property type="match status" value="1"/>
</dbReference>
<evidence type="ECO:0000259" key="5">
    <source>
        <dbReference type="PROSITE" id="PS50932"/>
    </source>
</evidence>
<dbReference type="PANTHER" id="PTHR30146">
    <property type="entry name" value="LACI-RELATED TRANSCRIPTIONAL REPRESSOR"/>
    <property type="match status" value="1"/>
</dbReference>
<dbReference type="GO" id="GO:0003700">
    <property type="term" value="F:DNA-binding transcription factor activity"/>
    <property type="evidence" value="ECO:0007669"/>
    <property type="project" value="TreeGrafter"/>
</dbReference>
<dbReference type="PROSITE" id="PS50943">
    <property type="entry name" value="HTH_CROC1"/>
    <property type="match status" value="1"/>
</dbReference>
<dbReference type="CDD" id="cd01392">
    <property type="entry name" value="HTH_LacI"/>
    <property type="match status" value="1"/>
</dbReference>
<dbReference type="Pfam" id="PF00356">
    <property type="entry name" value="LacI"/>
    <property type="match status" value="1"/>
</dbReference>
<dbReference type="AlphaFoldDB" id="A0A6I1GFF1"/>
<name>A0A6I1GFF1_9BIFI</name>
<reference evidence="7 8" key="1">
    <citation type="submission" date="2019-09" db="EMBL/GenBank/DDBJ databases">
        <title>Characterization of the phylogenetic diversity of two novel species belonging to the genus Bifidobacterium: Bifidobacterium cebidarum sp. nov. and Bifidobacterium leontopitheci sp. nov.</title>
        <authorList>
            <person name="Lugli G.A."/>
            <person name="Duranti S."/>
            <person name="Milani C."/>
            <person name="Turroni F."/>
            <person name="Ventura M."/>
        </authorList>
    </citation>
    <scope>NUCLEOTIDE SEQUENCE [LARGE SCALE GENOMIC DNA]</scope>
    <source>
        <strain evidence="7 8">LMG 31471</strain>
    </source>
</reference>
<accession>A0A6I1GFF1</accession>
<comment type="caution">
    <text evidence="7">The sequence shown here is derived from an EMBL/GenBank/DDBJ whole genome shotgun (WGS) entry which is preliminary data.</text>
</comment>
<dbReference type="Gene3D" id="3.40.50.2300">
    <property type="match status" value="3"/>
</dbReference>
<dbReference type="PROSITE" id="PS00356">
    <property type="entry name" value="HTH_LACI_1"/>
    <property type="match status" value="1"/>
</dbReference>
<proteinExistence type="predicted"/>
<evidence type="ECO:0000256" key="1">
    <source>
        <dbReference type="ARBA" id="ARBA00023015"/>
    </source>
</evidence>
<dbReference type="Proteomes" id="UP000441772">
    <property type="component" value="Unassembled WGS sequence"/>
</dbReference>
<keyword evidence="2" id="KW-0238">DNA-binding</keyword>
<dbReference type="GO" id="GO:0000976">
    <property type="term" value="F:transcription cis-regulatory region binding"/>
    <property type="evidence" value="ECO:0007669"/>
    <property type="project" value="TreeGrafter"/>
</dbReference>
<dbReference type="EMBL" id="WBVT01000014">
    <property type="protein sequence ID" value="KAB7790373.1"/>
    <property type="molecule type" value="Genomic_DNA"/>
</dbReference>
<feature type="domain" description="HTH cro/C1-type" evidence="6">
    <location>
        <begin position="35"/>
        <end position="82"/>
    </location>
</feature>
<dbReference type="SMART" id="SM00354">
    <property type="entry name" value="HTH_LACI"/>
    <property type="match status" value="1"/>
</dbReference>
<sequence>MTCRSAIDHRQDIRERNHFMSSTESGPSGTAARATIADVAAAAGVTKTTVSRYINGKGYVSDKTARKIAAAMHNLDFTPNRMARSLATQRTNVILYVLRGELSLITQDPGLSKHYAAATAAAAEHDYQVLCMTVNDDNAAKRLQRLLLERFADGYLYFPFSDDDPLLRMFAAGPSPVVTAGRWAVESPNITAVVNDNRAAMRDITRYLLDRGRRRLVYVSGPESVRFARQRLAGFRDAVGAAGEAGCGGAAGTGHDGTEIRDAGAPEIAAVLHAASWSETAADDIWPQLQPLLGGGDGDSRPAADATVDASARDTAGDNVTAQASARTTTGLCTRGNTAGETANRSGSLGIDGIVAANDQLAAGIIRRLQEAGYRVPDDVAVTGFDNADIAGEITPGITTVDQDLGRFGAAMAETLVDVLNGVKPPSNLAFVPTHLVARQSA</sequence>
<keyword evidence="1" id="KW-0805">Transcription regulation</keyword>
<protein>
    <submittedName>
        <fullName evidence="7">Transcriptional regulator</fullName>
    </submittedName>
</protein>
<dbReference type="PANTHER" id="PTHR30146:SF109">
    <property type="entry name" value="HTH-TYPE TRANSCRIPTIONAL REGULATOR GALS"/>
    <property type="match status" value="1"/>
</dbReference>
<dbReference type="SUPFAM" id="SSF53822">
    <property type="entry name" value="Periplasmic binding protein-like I"/>
    <property type="match status" value="2"/>
</dbReference>
<dbReference type="SUPFAM" id="SSF47413">
    <property type="entry name" value="lambda repressor-like DNA-binding domains"/>
    <property type="match status" value="1"/>
</dbReference>